<organism evidence="1 2">
    <name type="scientific">Candidatus Kaiserbacteria bacterium RIFCSPLOWO2_01_FULL_54_13</name>
    <dbReference type="NCBI Taxonomy" id="1798512"/>
    <lineage>
        <taxon>Bacteria</taxon>
        <taxon>Candidatus Kaiseribacteriota</taxon>
    </lineage>
</organism>
<comment type="caution">
    <text evidence="1">The sequence shown here is derived from an EMBL/GenBank/DDBJ whole genome shotgun (WGS) entry which is preliminary data.</text>
</comment>
<protein>
    <recommendedName>
        <fullName evidence="3">DUF403 domain-containing protein</fullName>
    </recommendedName>
</protein>
<name>A0A1F6F3U7_9BACT</name>
<accession>A0A1F6F3U7</accession>
<dbReference type="STRING" id="1798512.A3A39_00330"/>
<evidence type="ECO:0008006" key="3">
    <source>
        <dbReference type="Google" id="ProtNLM"/>
    </source>
</evidence>
<gene>
    <name evidence="1" type="ORF">A3A39_00330</name>
</gene>
<proteinExistence type="predicted"/>
<evidence type="ECO:0000313" key="1">
    <source>
        <dbReference type="EMBL" id="OGG80513.1"/>
    </source>
</evidence>
<evidence type="ECO:0000313" key="2">
    <source>
        <dbReference type="Proteomes" id="UP000177372"/>
    </source>
</evidence>
<dbReference type="Proteomes" id="UP000177372">
    <property type="component" value="Unassembled WGS sequence"/>
</dbReference>
<dbReference type="AlphaFoldDB" id="A0A1F6F3U7"/>
<dbReference type="EMBL" id="MFLZ01000006">
    <property type="protein sequence ID" value="OGG80513.1"/>
    <property type="molecule type" value="Genomic_DNA"/>
</dbReference>
<reference evidence="1 2" key="1">
    <citation type="journal article" date="2016" name="Nat. Commun.">
        <title>Thousands of microbial genomes shed light on interconnected biogeochemical processes in an aquifer system.</title>
        <authorList>
            <person name="Anantharaman K."/>
            <person name="Brown C.T."/>
            <person name="Hug L.A."/>
            <person name="Sharon I."/>
            <person name="Castelle C.J."/>
            <person name="Probst A.J."/>
            <person name="Thomas B.C."/>
            <person name="Singh A."/>
            <person name="Wilkins M.J."/>
            <person name="Karaoz U."/>
            <person name="Brodie E.L."/>
            <person name="Williams K.H."/>
            <person name="Hubbard S.S."/>
            <person name="Banfield J.F."/>
        </authorList>
    </citation>
    <scope>NUCLEOTIDE SEQUENCE [LARGE SCALE GENOMIC DNA]</scope>
</reference>
<sequence length="95" mass="10771">MTHNKAAFYFANLGADVLRCALAAESKNAKEYHSSLDRAYSTLRHIEKENRHAAYEEGILLLRGLEYARASRTLPAFREELNAIIEPFAARLSFV</sequence>